<dbReference type="FunFam" id="1.10.10.60:FF:000005">
    <property type="entry name" value="POU domain protein"/>
    <property type="match status" value="1"/>
</dbReference>
<dbReference type="SUPFAM" id="SSF47413">
    <property type="entry name" value="lambda repressor-like DNA-binding domains"/>
    <property type="match status" value="1"/>
</dbReference>
<dbReference type="GO" id="GO:0000978">
    <property type="term" value="F:RNA polymerase II cis-regulatory region sequence-specific DNA binding"/>
    <property type="evidence" value="ECO:0007669"/>
    <property type="project" value="TreeGrafter"/>
</dbReference>
<evidence type="ECO:0000256" key="5">
    <source>
        <dbReference type="PROSITE-ProRule" id="PRU00108"/>
    </source>
</evidence>
<keyword evidence="4 5" id="KW-0539">Nucleus</keyword>
<evidence type="ECO:0000313" key="11">
    <source>
        <dbReference type="Proteomes" id="UP000261380"/>
    </source>
</evidence>
<dbReference type="PANTHER" id="PTHR11636">
    <property type="entry name" value="POU DOMAIN"/>
    <property type="match status" value="1"/>
</dbReference>
<evidence type="ECO:0000313" key="10">
    <source>
        <dbReference type="Ensembl" id="ENSXCOP00000017901.1"/>
    </source>
</evidence>
<feature type="DNA-binding region" description="Homeobox" evidence="5">
    <location>
        <begin position="67"/>
        <end position="126"/>
    </location>
</feature>
<name>A0A3B5M9D7_9TELE</name>
<sequence length="197" mass="22916">MGKLYGNDFSQTTISRFEALNLSFKNMCKLKPLLEKWLSDAGEAEVSFHLSEQTFFHKRSTGLPGRRRKKRTSIETNVRVVLERNFSTNQKPTSEEILLMAEQLNMEKEVIRVWFCNRRQKEKRINPSSSSTPPLPSQTSPVVTHKVHCYSPHMVPSRTEPYTIFVLVYSSNMFWELFPPLLVSQFCLTSGLLRYLH</sequence>
<proteinExistence type="inferred from homology"/>
<reference evidence="10" key="1">
    <citation type="submission" date="2025-08" db="UniProtKB">
        <authorList>
            <consortium name="Ensembl"/>
        </authorList>
    </citation>
    <scope>IDENTIFICATION</scope>
</reference>
<dbReference type="PRINTS" id="PR00028">
    <property type="entry name" value="POUDOMAIN"/>
</dbReference>
<dbReference type="Pfam" id="PF00157">
    <property type="entry name" value="Pou"/>
    <property type="match status" value="1"/>
</dbReference>
<dbReference type="PANTHER" id="PTHR11636:SF46">
    <property type="entry name" value="POU DOMAIN, CLASS 2, TRANSCRIPTION FACTOR 2"/>
    <property type="match status" value="1"/>
</dbReference>
<evidence type="ECO:0000256" key="7">
    <source>
        <dbReference type="RuleBase" id="RU361194"/>
    </source>
</evidence>
<dbReference type="SMART" id="SM00352">
    <property type="entry name" value="POU"/>
    <property type="match status" value="1"/>
</dbReference>
<dbReference type="CDD" id="cd00086">
    <property type="entry name" value="homeodomain"/>
    <property type="match status" value="1"/>
</dbReference>
<evidence type="ECO:0000259" key="9">
    <source>
        <dbReference type="PROSITE" id="PS51179"/>
    </source>
</evidence>
<dbReference type="InterPro" id="IPR009057">
    <property type="entry name" value="Homeodomain-like_sf"/>
</dbReference>
<dbReference type="GO" id="GO:0000981">
    <property type="term" value="F:DNA-binding transcription factor activity, RNA polymerase II-specific"/>
    <property type="evidence" value="ECO:0007669"/>
    <property type="project" value="InterPro"/>
</dbReference>
<evidence type="ECO:0000256" key="3">
    <source>
        <dbReference type="ARBA" id="ARBA00023155"/>
    </source>
</evidence>
<dbReference type="InterPro" id="IPR013847">
    <property type="entry name" value="POU"/>
</dbReference>
<evidence type="ECO:0000256" key="4">
    <source>
        <dbReference type="ARBA" id="ARBA00023242"/>
    </source>
</evidence>
<keyword evidence="7" id="KW-0804">Transcription</keyword>
<dbReference type="InterPro" id="IPR001356">
    <property type="entry name" value="HD"/>
</dbReference>
<dbReference type="Gene3D" id="1.10.260.40">
    <property type="entry name" value="lambda repressor-like DNA-binding domains"/>
    <property type="match status" value="1"/>
</dbReference>
<dbReference type="InterPro" id="IPR000327">
    <property type="entry name" value="POU_dom"/>
</dbReference>
<dbReference type="InterPro" id="IPR010982">
    <property type="entry name" value="Lambda_DNA-bd_dom_sf"/>
</dbReference>
<feature type="domain" description="POU-specific" evidence="9">
    <location>
        <begin position="1"/>
        <end position="42"/>
    </location>
</feature>
<comment type="similarity">
    <text evidence="7">Belongs to the POU transcription factor family.</text>
</comment>
<dbReference type="PROSITE" id="PS51179">
    <property type="entry name" value="POU_3"/>
    <property type="match status" value="1"/>
</dbReference>
<keyword evidence="2 5" id="KW-0238">DNA-binding</keyword>
<feature type="domain" description="Homeobox" evidence="8">
    <location>
        <begin position="65"/>
        <end position="125"/>
    </location>
</feature>
<evidence type="ECO:0000256" key="6">
    <source>
        <dbReference type="RuleBase" id="RU000682"/>
    </source>
</evidence>
<dbReference type="PROSITE" id="PS50071">
    <property type="entry name" value="HOMEOBOX_2"/>
    <property type="match status" value="1"/>
</dbReference>
<keyword evidence="3 5" id="KW-0371">Homeobox</keyword>
<evidence type="ECO:0000259" key="8">
    <source>
        <dbReference type="PROSITE" id="PS50071"/>
    </source>
</evidence>
<reference evidence="10" key="2">
    <citation type="submission" date="2025-09" db="UniProtKB">
        <authorList>
            <consortium name="Ensembl"/>
        </authorList>
    </citation>
    <scope>IDENTIFICATION</scope>
</reference>
<dbReference type="PROSITE" id="PS00465">
    <property type="entry name" value="POU_2"/>
    <property type="match status" value="1"/>
</dbReference>
<comment type="subcellular location">
    <subcellularLocation>
        <location evidence="1 5 6">Nucleus</location>
    </subcellularLocation>
</comment>
<dbReference type="SUPFAM" id="SSF46689">
    <property type="entry name" value="Homeodomain-like"/>
    <property type="match status" value="1"/>
</dbReference>
<dbReference type="Gene3D" id="1.10.10.60">
    <property type="entry name" value="Homeodomain-like"/>
    <property type="match status" value="1"/>
</dbReference>
<protein>
    <recommendedName>
        <fullName evidence="7">POU domain protein</fullName>
    </recommendedName>
</protein>
<dbReference type="GeneTree" id="ENSGT00940000160115"/>
<dbReference type="Proteomes" id="UP000261380">
    <property type="component" value="Unplaced"/>
</dbReference>
<dbReference type="InterPro" id="IPR050255">
    <property type="entry name" value="POU_domain_TF"/>
</dbReference>
<dbReference type="PROSITE" id="PS00027">
    <property type="entry name" value="HOMEOBOX_1"/>
    <property type="match status" value="1"/>
</dbReference>
<accession>A0A3B5M9D7</accession>
<dbReference type="GO" id="GO:0005634">
    <property type="term" value="C:nucleus"/>
    <property type="evidence" value="ECO:0007669"/>
    <property type="project" value="UniProtKB-SubCell"/>
</dbReference>
<evidence type="ECO:0000256" key="2">
    <source>
        <dbReference type="ARBA" id="ARBA00023125"/>
    </source>
</evidence>
<dbReference type="Ensembl" id="ENSXCOT00000018125.1">
    <property type="protein sequence ID" value="ENSXCOP00000017901.1"/>
    <property type="gene ID" value="ENSXCOG00000013486.1"/>
</dbReference>
<dbReference type="Pfam" id="PF00046">
    <property type="entry name" value="Homeodomain"/>
    <property type="match status" value="1"/>
</dbReference>
<dbReference type="SMART" id="SM00389">
    <property type="entry name" value="HOX"/>
    <property type="match status" value="1"/>
</dbReference>
<dbReference type="AlphaFoldDB" id="A0A3B5M9D7"/>
<keyword evidence="11" id="KW-1185">Reference proteome</keyword>
<evidence type="ECO:0000256" key="1">
    <source>
        <dbReference type="ARBA" id="ARBA00004123"/>
    </source>
</evidence>
<dbReference type="InterPro" id="IPR017970">
    <property type="entry name" value="Homeobox_CS"/>
</dbReference>
<organism evidence="10 11">
    <name type="scientific">Xiphophorus couchianus</name>
    <name type="common">Monterrey platyfish</name>
    <dbReference type="NCBI Taxonomy" id="32473"/>
    <lineage>
        <taxon>Eukaryota</taxon>
        <taxon>Metazoa</taxon>
        <taxon>Chordata</taxon>
        <taxon>Craniata</taxon>
        <taxon>Vertebrata</taxon>
        <taxon>Euteleostomi</taxon>
        <taxon>Actinopterygii</taxon>
        <taxon>Neopterygii</taxon>
        <taxon>Teleostei</taxon>
        <taxon>Neoteleostei</taxon>
        <taxon>Acanthomorphata</taxon>
        <taxon>Ovalentaria</taxon>
        <taxon>Atherinomorphae</taxon>
        <taxon>Cyprinodontiformes</taxon>
        <taxon>Poeciliidae</taxon>
        <taxon>Poeciliinae</taxon>
        <taxon>Xiphophorus</taxon>
    </lineage>
</organism>